<gene>
    <name evidence="15" type="ORF">GCM10023184_07970</name>
</gene>
<dbReference type="InterPro" id="IPR000531">
    <property type="entry name" value="Beta-barrel_TonB"/>
</dbReference>
<keyword evidence="9 10" id="KW-0998">Cell outer membrane</keyword>
<evidence type="ECO:0000256" key="6">
    <source>
        <dbReference type="ARBA" id="ARBA00023065"/>
    </source>
</evidence>
<evidence type="ECO:0000256" key="4">
    <source>
        <dbReference type="ARBA" id="ARBA00022692"/>
    </source>
</evidence>
<dbReference type="EMBL" id="BAABGY010000002">
    <property type="protein sequence ID" value="GAA4321905.1"/>
    <property type="molecule type" value="Genomic_DNA"/>
</dbReference>
<dbReference type="Proteomes" id="UP001501725">
    <property type="component" value="Unassembled WGS sequence"/>
</dbReference>
<evidence type="ECO:0000256" key="12">
    <source>
        <dbReference type="SAM" id="SignalP"/>
    </source>
</evidence>
<protein>
    <submittedName>
        <fullName evidence="15">TonB-dependent receptor</fullName>
    </submittedName>
</protein>
<evidence type="ECO:0000256" key="7">
    <source>
        <dbReference type="ARBA" id="ARBA00023077"/>
    </source>
</evidence>
<evidence type="ECO:0000256" key="3">
    <source>
        <dbReference type="ARBA" id="ARBA00022452"/>
    </source>
</evidence>
<evidence type="ECO:0000259" key="14">
    <source>
        <dbReference type="Pfam" id="PF07715"/>
    </source>
</evidence>
<feature type="signal peptide" evidence="12">
    <location>
        <begin position="1"/>
        <end position="18"/>
    </location>
</feature>
<keyword evidence="6" id="KW-0406">Ion transport</keyword>
<name>A0ABP8GDE5_9BACT</name>
<keyword evidence="2 10" id="KW-0813">Transport</keyword>
<dbReference type="PANTHER" id="PTHR30069">
    <property type="entry name" value="TONB-DEPENDENT OUTER MEMBRANE RECEPTOR"/>
    <property type="match status" value="1"/>
</dbReference>
<dbReference type="Gene3D" id="2.40.170.20">
    <property type="entry name" value="TonB-dependent receptor, beta-barrel domain"/>
    <property type="match status" value="1"/>
</dbReference>
<keyword evidence="4 10" id="KW-0812">Transmembrane</keyword>
<proteinExistence type="inferred from homology"/>
<evidence type="ECO:0000256" key="8">
    <source>
        <dbReference type="ARBA" id="ARBA00023136"/>
    </source>
</evidence>
<dbReference type="PROSITE" id="PS52016">
    <property type="entry name" value="TONB_DEPENDENT_REC_3"/>
    <property type="match status" value="1"/>
</dbReference>
<evidence type="ECO:0000256" key="2">
    <source>
        <dbReference type="ARBA" id="ARBA00022448"/>
    </source>
</evidence>
<keyword evidence="15" id="KW-0675">Receptor</keyword>
<comment type="subcellular location">
    <subcellularLocation>
        <location evidence="1 10">Cell outer membrane</location>
        <topology evidence="1 10">Multi-pass membrane protein</topology>
    </subcellularLocation>
</comment>
<accession>A0ABP8GDE5</accession>
<keyword evidence="16" id="KW-1185">Reference proteome</keyword>
<dbReference type="InterPro" id="IPR037066">
    <property type="entry name" value="Plug_dom_sf"/>
</dbReference>
<dbReference type="PANTHER" id="PTHR30069:SF53">
    <property type="entry name" value="COLICIN I RECEPTOR-RELATED"/>
    <property type="match status" value="1"/>
</dbReference>
<feature type="domain" description="TonB-dependent receptor-like beta-barrel" evidence="13">
    <location>
        <begin position="220"/>
        <end position="625"/>
    </location>
</feature>
<evidence type="ECO:0000256" key="5">
    <source>
        <dbReference type="ARBA" id="ARBA00022729"/>
    </source>
</evidence>
<sequence length="651" mass="71680">MKKFLSVAALVSSSPLVAQQVADSSKVLNEVVVSATKSEVKASATGKVVVTISRADIERAGARDLTQVLAEQGGLFINGAWSNPGKDKSVYIRGARVDHSLITIDGVPVYDATGIGSNFDLRLIPIERVERIEILKGSQGTLYGSDAIAGVINIITRKAGPGTVQGSALLSYGSFNTLRTAASVNGRNGIIDYNVGYNYFNTKGISEAATPEGSKEFAPNGYTQHGADASIGFQLTPKVHLQPYVRYTTNSGNLDAGYHADALDFTYEQKNLQPGLRGTFTLGKGTLRALYNYNRIERSYEDDSTQTPNLFNTYSSSSFTALEHFGELFYTLPLRNVKLTFGSDYRASSMKQENISISQWGNSKTELGTDSLQQRQISAYANALWTPFQGFSLEAGARYNNHSRYGSNGAWNLNPSYLWNNSVKLFANISSGYRTPSLYQLFSEYGNKDLKAEQSMNYEGGIQVLSGDGAASLRVTYFNRDVKDLIVFFTDPTTFQSNYINRDRQKDHGIEIDGKVQFSKHVFGKLFYGYADGEVTTKFGSRDTTVFNLYRRPKQNVALSLGVTFGGFTASAQLNAVGNVQDQYFDNSSFTVKTVTLKNYALLNLYAEYAVQRTGLRIFVDARNVTDAKYQEIYGYGTPGFNAYGGVRYQF</sequence>
<comment type="caution">
    <text evidence="15">The sequence shown here is derived from an EMBL/GenBank/DDBJ whole genome shotgun (WGS) entry which is preliminary data.</text>
</comment>
<evidence type="ECO:0000313" key="16">
    <source>
        <dbReference type="Proteomes" id="UP001501725"/>
    </source>
</evidence>
<reference evidence="16" key="1">
    <citation type="journal article" date="2019" name="Int. J. Syst. Evol. Microbiol.">
        <title>The Global Catalogue of Microorganisms (GCM) 10K type strain sequencing project: providing services to taxonomists for standard genome sequencing and annotation.</title>
        <authorList>
            <consortium name="The Broad Institute Genomics Platform"/>
            <consortium name="The Broad Institute Genome Sequencing Center for Infectious Disease"/>
            <person name="Wu L."/>
            <person name="Ma J."/>
        </authorList>
    </citation>
    <scope>NUCLEOTIDE SEQUENCE [LARGE SCALE GENOMIC DNA]</scope>
    <source>
        <strain evidence="16">JCM 17919</strain>
    </source>
</reference>
<evidence type="ECO:0000256" key="11">
    <source>
        <dbReference type="RuleBase" id="RU003357"/>
    </source>
</evidence>
<dbReference type="InterPro" id="IPR036942">
    <property type="entry name" value="Beta-barrel_TonB_sf"/>
</dbReference>
<keyword evidence="3 10" id="KW-1134">Transmembrane beta strand</keyword>
<dbReference type="SUPFAM" id="SSF56935">
    <property type="entry name" value="Porins"/>
    <property type="match status" value="1"/>
</dbReference>
<organism evidence="15 16">
    <name type="scientific">Flaviaesturariibacter amylovorans</name>
    <dbReference type="NCBI Taxonomy" id="1084520"/>
    <lineage>
        <taxon>Bacteria</taxon>
        <taxon>Pseudomonadati</taxon>
        <taxon>Bacteroidota</taxon>
        <taxon>Chitinophagia</taxon>
        <taxon>Chitinophagales</taxon>
        <taxon>Chitinophagaceae</taxon>
        <taxon>Flaviaestuariibacter</taxon>
    </lineage>
</organism>
<evidence type="ECO:0000256" key="1">
    <source>
        <dbReference type="ARBA" id="ARBA00004571"/>
    </source>
</evidence>
<keyword evidence="5 12" id="KW-0732">Signal</keyword>
<dbReference type="InterPro" id="IPR012910">
    <property type="entry name" value="Plug_dom"/>
</dbReference>
<dbReference type="RefSeq" id="WP_345253586.1">
    <property type="nucleotide sequence ID" value="NZ_BAABGY010000002.1"/>
</dbReference>
<feature type="domain" description="TonB-dependent receptor plug" evidence="14">
    <location>
        <begin position="45"/>
        <end position="151"/>
    </location>
</feature>
<comment type="similarity">
    <text evidence="10 11">Belongs to the TonB-dependent receptor family.</text>
</comment>
<feature type="chain" id="PRO_5046337437" evidence="12">
    <location>
        <begin position="19"/>
        <end position="651"/>
    </location>
</feature>
<dbReference type="Pfam" id="PF00593">
    <property type="entry name" value="TonB_dep_Rec_b-barrel"/>
    <property type="match status" value="1"/>
</dbReference>
<evidence type="ECO:0000259" key="13">
    <source>
        <dbReference type="Pfam" id="PF00593"/>
    </source>
</evidence>
<dbReference type="Pfam" id="PF07715">
    <property type="entry name" value="Plug"/>
    <property type="match status" value="1"/>
</dbReference>
<keyword evidence="7 11" id="KW-0798">TonB box</keyword>
<dbReference type="CDD" id="cd01347">
    <property type="entry name" value="ligand_gated_channel"/>
    <property type="match status" value="1"/>
</dbReference>
<dbReference type="Gene3D" id="2.170.130.10">
    <property type="entry name" value="TonB-dependent receptor, plug domain"/>
    <property type="match status" value="1"/>
</dbReference>
<evidence type="ECO:0000256" key="10">
    <source>
        <dbReference type="PROSITE-ProRule" id="PRU01360"/>
    </source>
</evidence>
<evidence type="ECO:0000313" key="15">
    <source>
        <dbReference type="EMBL" id="GAA4321905.1"/>
    </source>
</evidence>
<dbReference type="InterPro" id="IPR039426">
    <property type="entry name" value="TonB-dep_rcpt-like"/>
</dbReference>
<keyword evidence="8 10" id="KW-0472">Membrane</keyword>
<evidence type="ECO:0000256" key="9">
    <source>
        <dbReference type="ARBA" id="ARBA00023237"/>
    </source>
</evidence>